<dbReference type="AlphaFoldDB" id="A0A3B0ULQ2"/>
<gene>
    <name evidence="2" type="ORF">MNBD_CHLOROFLEXI01-5321</name>
</gene>
<dbReference type="InterPro" id="IPR023346">
    <property type="entry name" value="Lysozyme-like_dom_sf"/>
</dbReference>
<sequence>AETHGLDPDFIAAVVQEESDGAIDGVSFVGAVGLMGVMPQGPGLEWRPTSEELVNPNVNLRWGVAILAEVVRQAGGDLASALAAYSGGWEYANSNVPRAYAASVLDNYARAVLVRNGISPDIAAQWTIAVEIERGYVPNEPLLVLGDQPISGLYTYAEHTVYDYVDEDGRSYYINGYVVPVALIAPVDLDPNSTTFGRGDEIDAQLQVRLGEDVVKIDSSNPRIILACLPSLSRLRGIASTRWFAPSGCPAWHR</sequence>
<dbReference type="Pfam" id="PF01464">
    <property type="entry name" value="SLT"/>
    <property type="match status" value="1"/>
</dbReference>
<accession>A0A3B0ULQ2</accession>
<dbReference type="SUPFAM" id="SSF53955">
    <property type="entry name" value="Lysozyme-like"/>
    <property type="match status" value="1"/>
</dbReference>
<protein>
    <recommendedName>
        <fullName evidence="1">Transglycosylase SLT domain-containing protein</fullName>
    </recommendedName>
</protein>
<reference evidence="2" key="1">
    <citation type="submission" date="2018-06" db="EMBL/GenBank/DDBJ databases">
        <authorList>
            <person name="Zhirakovskaya E."/>
        </authorList>
    </citation>
    <scope>NUCLEOTIDE SEQUENCE</scope>
</reference>
<dbReference type="Gene3D" id="1.10.530.10">
    <property type="match status" value="1"/>
</dbReference>
<dbReference type="EMBL" id="UOEU01000320">
    <property type="protein sequence ID" value="VAW32081.1"/>
    <property type="molecule type" value="Genomic_DNA"/>
</dbReference>
<proteinExistence type="predicted"/>
<dbReference type="CDD" id="cd00254">
    <property type="entry name" value="LT-like"/>
    <property type="match status" value="1"/>
</dbReference>
<name>A0A3B0ULQ2_9ZZZZ</name>
<dbReference type="InterPro" id="IPR008258">
    <property type="entry name" value="Transglycosylase_SLT_dom_1"/>
</dbReference>
<evidence type="ECO:0000313" key="2">
    <source>
        <dbReference type="EMBL" id="VAW32081.1"/>
    </source>
</evidence>
<organism evidence="2">
    <name type="scientific">hydrothermal vent metagenome</name>
    <dbReference type="NCBI Taxonomy" id="652676"/>
    <lineage>
        <taxon>unclassified sequences</taxon>
        <taxon>metagenomes</taxon>
        <taxon>ecological metagenomes</taxon>
    </lineage>
</organism>
<feature type="domain" description="Transglycosylase SLT" evidence="1">
    <location>
        <begin position="2"/>
        <end position="94"/>
    </location>
</feature>
<feature type="non-terminal residue" evidence="2">
    <location>
        <position position="1"/>
    </location>
</feature>
<evidence type="ECO:0000259" key="1">
    <source>
        <dbReference type="Pfam" id="PF01464"/>
    </source>
</evidence>